<evidence type="ECO:0000256" key="1">
    <source>
        <dbReference type="ARBA" id="ARBA00010062"/>
    </source>
</evidence>
<keyword evidence="6" id="KW-1185">Reference proteome</keyword>
<keyword evidence="2 3" id="KW-0732">Signal</keyword>
<dbReference type="EMBL" id="BAAAUV010000002">
    <property type="protein sequence ID" value="GAA3196176.1"/>
    <property type="molecule type" value="Genomic_DNA"/>
</dbReference>
<accession>A0ABP6PYR8</accession>
<dbReference type="Pfam" id="PF13458">
    <property type="entry name" value="Peripla_BP_6"/>
    <property type="match status" value="1"/>
</dbReference>
<protein>
    <submittedName>
        <fullName evidence="5">ABC transporter substrate-binding protein</fullName>
    </submittedName>
</protein>
<evidence type="ECO:0000313" key="6">
    <source>
        <dbReference type="Proteomes" id="UP001501237"/>
    </source>
</evidence>
<name>A0ABP6PYR8_9ACTN</name>
<comment type="caution">
    <text evidence="5">The sequence shown here is derived from an EMBL/GenBank/DDBJ whole genome shotgun (WGS) entry which is preliminary data.</text>
</comment>
<dbReference type="SUPFAM" id="SSF53822">
    <property type="entry name" value="Periplasmic binding protein-like I"/>
    <property type="match status" value="1"/>
</dbReference>
<reference evidence="6" key="1">
    <citation type="journal article" date="2019" name="Int. J. Syst. Evol. Microbiol.">
        <title>The Global Catalogue of Microorganisms (GCM) 10K type strain sequencing project: providing services to taxonomists for standard genome sequencing and annotation.</title>
        <authorList>
            <consortium name="The Broad Institute Genomics Platform"/>
            <consortium name="The Broad Institute Genome Sequencing Center for Infectious Disease"/>
            <person name="Wu L."/>
            <person name="Ma J."/>
        </authorList>
    </citation>
    <scope>NUCLEOTIDE SEQUENCE [LARGE SCALE GENOMIC DNA]</scope>
    <source>
        <strain evidence="6">JCM 9377</strain>
    </source>
</reference>
<evidence type="ECO:0000256" key="3">
    <source>
        <dbReference type="SAM" id="SignalP"/>
    </source>
</evidence>
<proteinExistence type="inferred from homology"/>
<dbReference type="RefSeq" id="WP_344821962.1">
    <property type="nucleotide sequence ID" value="NZ_BAAAUV010000002.1"/>
</dbReference>
<evidence type="ECO:0000256" key="2">
    <source>
        <dbReference type="ARBA" id="ARBA00022729"/>
    </source>
</evidence>
<organism evidence="5 6">
    <name type="scientific">Actinocorallia longicatena</name>
    <dbReference type="NCBI Taxonomy" id="111803"/>
    <lineage>
        <taxon>Bacteria</taxon>
        <taxon>Bacillati</taxon>
        <taxon>Actinomycetota</taxon>
        <taxon>Actinomycetes</taxon>
        <taxon>Streptosporangiales</taxon>
        <taxon>Thermomonosporaceae</taxon>
        <taxon>Actinocorallia</taxon>
    </lineage>
</organism>
<dbReference type="Gene3D" id="3.40.50.2300">
    <property type="match status" value="2"/>
</dbReference>
<feature type="domain" description="Leucine-binding protein" evidence="4">
    <location>
        <begin position="41"/>
        <end position="397"/>
    </location>
</feature>
<evidence type="ECO:0000313" key="5">
    <source>
        <dbReference type="EMBL" id="GAA3196176.1"/>
    </source>
</evidence>
<feature type="signal peptide" evidence="3">
    <location>
        <begin position="1"/>
        <end position="19"/>
    </location>
</feature>
<feature type="chain" id="PRO_5047004733" evidence="3">
    <location>
        <begin position="20"/>
        <end position="415"/>
    </location>
</feature>
<evidence type="ECO:0000259" key="4">
    <source>
        <dbReference type="Pfam" id="PF13458"/>
    </source>
</evidence>
<dbReference type="PROSITE" id="PS51257">
    <property type="entry name" value="PROKAR_LIPOPROTEIN"/>
    <property type="match status" value="1"/>
</dbReference>
<dbReference type="Proteomes" id="UP001501237">
    <property type="component" value="Unassembled WGS sequence"/>
</dbReference>
<sequence length="415" mass="42784">MRKTTRIAAALAAVALAAACGTTENKGGSSGSGSDGVTDTSIKVGGVLVKTSATGYSTGGAELGAKARFERANAEGGVNGRKIDFVGAEDDNMDPAKGTTVATKLVQKDKVFALVPVSSPQFGGAAFLEQQNVPWFGWATGTQWCGTKTGFGYNGCLAPKPGAGTQTWWGNQVAAQIGGADGKSAFIQGTDSSASKYGVGTIGQSFSAAGFKLAGTSAAIPATAPPQDWLPYVNKIMKANDGKAPDVVVSIMAGAKLNAGLFGALRKAGYKGAISDATSYDPSVLADPAIKAGLEGVLTAPQFEPFESDAKEVVQMKADIQKVDPSAKLTQHVAIGYWTADIFLKVAEKAGKDLTRTSFLTAASTFTYENPGFGKIDYPKDKTEPNGCGALVQLKDGQFVVAQHLKCTDNVALKQ</sequence>
<dbReference type="InterPro" id="IPR028081">
    <property type="entry name" value="Leu-bd"/>
</dbReference>
<comment type="similarity">
    <text evidence="1">Belongs to the leucine-binding protein family.</text>
</comment>
<gene>
    <name evidence="5" type="ORF">GCM10010468_06660</name>
</gene>
<dbReference type="InterPro" id="IPR028082">
    <property type="entry name" value="Peripla_BP_I"/>
</dbReference>
<dbReference type="PANTHER" id="PTHR47235">
    <property type="entry name" value="BLR6548 PROTEIN"/>
    <property type="match status" value="1"/>
</dbReference>
<dbReference type="PANTHER" id="PTHR47235:SF1">
    <property type="entry name" value="BLR6548 PROTEIN"/>
    <property type="match status" value="1"/>
</dbReference>